<dbReference type="OrthoDB" id="9805029at2"/>
<evidence type="ECO:0000313" key="13">
    <source>
        <dbReference type="EMBL" id="ARE83600.1"/>
    </source>
</evidence>
<feature type="transmembrane region" description="Helical" evidence="11">
    <location>
        <begin position="224"/>
        <end position="246"/>
    </location>
</feature>
<dbReference type="PROSITE" id="PS00211">
    <property type="entry name" value="ABC_TRANSPORTER_1"/>
    <property type="match status" value="1"/>
</dbReference>
<keyword evidence="3" id="KW-0813">Transport</keyword>
<dbReference type="InterPro" id="IPR043428">
    <property type="entry name" value="LivM-like"/>
</dbReference>
<feature type="transmembrane region" description="Helical" evidence="11">
    <location>
        <begin position="98"/>
        <end position="116"/>
    </location>
</feature>
<dbReference type="GO" id="GO:0015658">
    <property type="term" value="F:branched-chain amino acid transmembrane transporter activity"/>
    <property type="evidence" value="ECO:0007669"/>
    <property type="project" value="InterPro"/>
</dbReference>
<dbReference type="InterPro" id="IPR052156">
    <property type="entry name" value="BCAA_Transport_ATP-bd_LivF"/>
</dbReference>
<keyword evidence="4" id="KW-1003">Cell membrane</keyword>
<organism evidence="13 14">
    <name type="scientific">Roseovarius mucosus</name>
    <dbReference type="NCBI Taxonomy" id="215743"/>
    <lineage>
        <taxon>Bacteria</taxon>
        <taxon>Pseudomonadati</taxon>
        <taxon>Pseudomonadota</taxon>
        <taxon>Alphaproteobacteria</taxon>
        <taxon>Rhodobacterales</taxon>
        <taxon>Roseobacteraceae</taxon>
        <taxon>Roseovarius</taxon>
    </lineage>
</organism>
<dbReference type="InterPro" id="IPR001851">
    <property type="entry name" value="ABC_transp_permease"/>
</dbReference>
<dbReference type="GO" id="GO:0016887">
    <property type="term" value="F:ATP hydrolysis activity"/>
    <property type="evidence" value="ECO:0007669"/>
    <property type="project" value="InterPro"/>
</dbReference>
<dbReference type="InterPro" id="IPR027417">
    <property type="entry name" value="P-loop_NTPase"/>
</dbReference>
<keyword evidence="5 11" id="KW-0812">Transmembrane</keyword>
<feature type="transmembrane region" description="Helical" evidence="11">
    <location>
        <begin position="73"/>
        <end position="92"/>
    </location>
</feature>
<proteinExistence type="inferred from homology"/>
<accession>A0A1V0RP93</accession>
<dbReference type="Pfam" id="PF02653">
    <property type="entry name" value="BPD_transp_2"/>
    <property type="match status" value="1"/>
</dbReference>
<evidence type="ECO:0000313" key="14">
    <source>
        <dbReference type="Proteomes" id="UP000192273"/>
    </source>
</evidence>
<dbReference type="KEGG" id="rmm:ROSMUCSMR3_02127"/>
<protein>
    <submittedName>
        <fullName evidence="13">High-affinity branched-chain amino acid transport ATP-binding protein LivF</fullName>
    </submittedName>
</protein>
<evidence type="ECO:0000256" key="8">
    <source>
        <dbReference type="ARBA" id="ARBA00022970"/>
    </source>
</evidence>
<name>A0A1V0RP93_9RHOB</name>
<sequence length="846" mass="89264">MAEEEHVSARLRLTRLLAHPGTSILGIVALTAITIMLALNANGYLVFILALFALNVVVGVGLNILLGLSGQISFGHVGFFAIGAYTTAIMVIAGFDYWLAFIVSGIISSFVGMLLAMPALRVAGPYLAMMTIAFAFIVEHAAIELRDLTGGHNGLMGFRSPEFAGRIFFETEVAIAAVLLAGVSLLLFLQLSRGRWGMAMRAVASSDVAAQSIGLNPFAIKTTAFVLSALLAGLAGALFTPLQLFISPGSFPFFQSILFLLAVIVGGTGRLLGPVIGSLIVVLLPEVLSGLAEYRLLIFGGIMMGVLLLAPKGIIGGLMGYLSAEDPTTAKASGKALGDFLSGLNENTGGLKVTDLGIKFGGVQAAKDVSFTAPAGRITSVIGPNGAGKTTVLNMISGFYKPDSGRIEMSEDIAGRPAWRTARAGIARTYQTTQLFEDLSVRENILIALGTGHLGWLLGRPPRDAQIALADDLLAFVGYKGPVARRSGDLPHVDKRLVEIARALATKPSVLLLDEPAAGLMHSDKEALSLLIRKIAEAGVAVVLVEHDMSMIMRISDEIIVLDAGVPIKTGAPSDVQNDPAVRRAYLGDSAYQGRERSTPWIRGGKKDVLSTRSLTAGYGAAAALDSLDMDVQPGEMVAVLGANGAGKSTMMRSLAGLHRPVSGAILLDMVPIEERPAHQIARAGLSLVPEGRQVFPLMSVRDNILMGAYNRTDLDAEAEIDRLLQRFPRLRDRIDAPAGVLSGGEQQMLAIARGLIANPRILLLDEPSLGLAPSIIAELYDVLADLRDEGVTVLLVDQMATLALAIADRAYVLESGQVVKSGTSVDLQKDASIEQAYLGAEVAAQ</sequence>
<evidence type="ECO:0000256" key="1">
    <source>
        <dbReference type="ARBA" id="ARBA00004651"/>
    </source>
</evidence>
<feature type="transmembrane region" description="Helical" evidence="11">
    <location>
        <begin position="16"/>
        <end position="38"/>
    </location>
</feature>
<feature type="transmembrane region" description="Helical" evidence="11">
    <location>
        <begin position="163"/>
        <end position="191"/>
    </location>
</feature>
<evidence type="ECO:0000256" key="9">
    <source>
        <dbReference type="ARBA" id="ARBA00022989"/>
    </source>
</evidence>
<dbReference type="GO" id="GO:0005886">
    <property type="term" value="C:plasma membrane"/>
    <property type="evidence" value="ECO:0007669"/>
    <property type="project" value="UniProtKB-SubCell"/>
</dbReference>
<dbReference type="Proteomes" id="UP000192273">
    <property type="component" value="Chromosome"/>
</dbReference>
<comment type="similarity">
    <text evidence="2">Belongs to the ABC transporter superfamily.</text>
</comment>
<reference evidence="13 14" key="1">
    <citation type="submission" date="2017-03" db="EMBL/GenBank/DDBJ databases">
        <title>Genome Sequence of Roseovarius mucosus strain SMR3 Isolated from a culture of the Diatom Skeletonema marinoi.</title>
        <authorList>
            <person name="Topel M."/>
            <person name="Pinder M."/>
            <person name="Johansson O.N."/>
            <person name="Kourtchenko O."/>
            <person name="Godhe A."/>
            <person name="Clarke A.K."/>
        </authorList>
    </citation>
    <scope>NUCLEOTIDE SEQUENCE [LARGE SCALE GENOMIC DNA]</scope>
    <source>
        <strain evidence="13 14">SMR3</strain>
    </source>
</reference>
<evidence type="ECO:0000256" key="7">
    <source>
        <dbReference type="ARBA" id="ARBA00022840"/>
    </source>
</evidence>
<dbReference type="InterPro" id="IPR003439">
    <property type="entry name" value="ABC_transporter-like_ATP-bd"/>
</dbReference>
<dbReference type="PANTHER" id="PTHR43820">
    <property type="entry name" value="HIGH-AFFINITY BRANCHED-CHAIN AMINO ACID TRANSPORT ATP-BINDING PROTEIN LIVF"/>
    <property type="match status" value="1"/>
</dbReference>
<evidence type="ECO:0000259" key="12">
    <source>
        <dbReference type="PROSITE" id="PS50893"/>
    </source>
</evidence>
<keyword evidence="7 13" id="KW-0067">ATP-binding</keyword>
<keyword evidence="14" id="KW-1185">Reference proteome</keyword>
<dbReference type="EMBL" id="CP020474">
    <property type="protein sequence ID" value="ARE83600.1"/>
    <property type="molecule type" value="Genomic_DNA"/>
</dbReference>
<dbReference type="AlphaFoldDB" id="A0A1V0RP93"/>
<feature type="transmembrane region" description="Helical" evidence="11">
    <location>
        <begin position="123"/>
        <end position="143"/>
    </location>
</feature>
<feature type="domain" description="ABC transporter" evidence="12">
    <location>
        <begin position="351"/>
        <end position="589"/>
    </location>
</feature>
<dbReference type="CDD" id="cd06581">
    <property type="entry name" value="TM_PBP1_LivM_like"/>
    <property type="match status" value="1"/>
</dbReference>
<dbReference type="CDD" id="cd03224">
    <property type="entry name" value="ABC_TM1139_LivF_branched"/>
    <property type="match status" value="1"/>
</dbReference>
<dbReference type="GO" id="GO:0015807">
    <property type="term" value="P:L-amino acid transport"/>
    <property type="evidence" value="ECO:0007669"/>
    <property type="project" value="TreeGrafter"/>
</dbReference>
<feature type="transmembrane region" description="Helical" evidence="11">
    <location>
        <begin position="44"/>
        <end position="66"/>
    </location>
</feature>
<evidence type="ECO:0000256" key="4">
    <source>
        <dbReference type="ARBA" id="ARBA00022475"/>
    </source>
</evidence>
<dbReference type="CDD" id="cd03219">
    <property type="entry name" value="ABC_Mj1267_LivG_branched"/>
    <property type="match status" value="1"/>
</dbReference>
<evidence type="ECO:0000256" key="5">
    <source>
        <dbReference type="ARBA" id="ARBA00022692"/>
    </source>
</evidence>
<evidence type="ECO:0000256" key="6">
    <source>
        <dbReference type="ARBA" id="ARBA00022741"/>
    </source>
</evidence>
<comment type="subcellular location">
    <subcellularLocation>
        <location evidence="1">Cell membrane</location>
        <topology evidence="1">Multi-pass membrane protein</topology>
    </subcellularLocation>
</comment>
<feature type="domain" description="ABC transporter" evidence="12">
    <location>
        <begin position="610"/>
        <end position="841"/>
    </location>
</feature>
<dbReference type="Pfam" id="PF00005">
    <property type="entry name" value="ABC_tran"/>
    <property type="match status" value="2"/>
</dbReference>
<gene>
    <name evidence="13" type="primary">livF</name>
    <name evidence="13" type="ORF">ROSMUCSMR3_02127</name>
</gene>
<dbReference type="SUPFAM" id="SSF52540">
    <property type="entry name" value="P-loop containing nucleoside triphosphate hydrolases"/>
    <property type="match status" value="2"/>
</dbReference>
<evidence type="ECO:0000256" key="11">
    <source>
        <dbReference type="SAM" id="Phobius"/>
    </source>
</evidence>
<dbReference type="InterPro" id="IPR017871">
    <property type="entry name" value="ABC_transporter-like_CS"/>
</dbReference>
<feature type="transmembrane region" description="Helical" evidence="11">
    <location>
        <begin position="296"/>
        <end position="322"/>
    </location>
</feature>
<evidence type="ECO:0000256" key="10">
    <source>
        <dbReference type="ARBA" id="ARBA00023136"/>
    </source>
</evidence>
<evidence type="ECO:0000256" key="3">
    <source>
        <dbReference type="ARBA" id="ARBA00022448"/>
    </source>
</evidence>
<keyword evidence="6" id="KW-0547">Nucleotide-binding</keyword>
<dbReference type="PANTHER" id="PTHR43820:SF4">
    <property type="entry name" value="HIGH-AFFINITY BRANCHED-CHAIN AMINO ACID TRANSPORT ATP-BINDING PROTEIN LIVF"/>
    <property type="match status" value="1"/>
</dbReference>
<dbReference type="Pfam" id="PF12399">
    <property type="entry name" value="BCA_ABC_TP_C"/>
    <property type="match status" value="1"/>
</dbReference>
<dbReference type="InterPro" id="IPR032823">
    <property type="entry name" value="BCA_ABC_TP_C"/>
</dbReference>
<dbReference type="InterPro" id="IPR003593">
    <property type="entry name" value="AAA+_ATPase"/>
</dbReference>
<keyword evidence="10 11" id="KW-0472">Membrane</keyword>
<dbReference type="SMART" id="SM00382">
    <property type="entry name" value="AAA"/>
    <property type="match status" value="2"/>
</dbReference>
<dbReference type="PROSITE" id="PS50893">
    <property type="entry name" value="ABC_TRANSPORTER_2"/>
    <property type="match status" value="2"/>
</dbReference>
<dbReference type="GO" id="GO:0005524">
    <property type="term" value="F:ATP binding"/>
    <property type="evidence" value="ECO:0007669"/>
    <property type="project" value="UniProtKB-KW"/>
</dbReference>
<feature type="transmembrane region" description="Helical" evidence="11">
    <location>
        <begin position="258"/>
        <end position="284"/>
    </location>
</feature>
<dbReference type="RefSeq" id="WP_081507283.1">
    <property type="nucleotide sequence ID" value="NZ_CP020474.1"/>
</dbReference>
<keyword evidence="9 11" id="KW-1133">Transmembrane helix</keyword>
<dbReference type="Gene3D" id="3.40.50.300">
    <property type="entry name" value="P-loop containing nucleotide triphosphate hydrolases"/>
    <property type="match status" value="2"/>
</dbReference>
<evidence type="ECO:0000256" key="2">
    <source>
        <dbReference type="ARBA" id="ARBA00005417"/>
    </source>
</evidence>
<keyword evidence="8" id="KW-0029">Amino-acid transport</keyword>